<comment type="caution">
    <text evidence="2">The sequence shown here is derived from an EMBL/GenBank/DDBJ whole genome shotgun (WGS) entry which is preliminary data.</text>
</comment>
<dbReference type="Proteomes" id="UP000287872">
    <property type="component" value="Unassembled WGS sequence"/>
</dbReference>
<evidence type="ECO:0000256" key="1">
    <source>
        <dbReference type="SAM" id="Phobius"/>
    </source>
</evidence>
<dbReference type="EMBL" id="BHYK01000032">
    <property type="protein sequence ID" value="GCD12368.1"/>
    <property type="molecule type" value="Genomic_DNA"/>
</dbReference>
<dbReference type="AlphaFoldDB" id="A0A401USC5"/>
<keyword evidence="1" id="KW-0812">Transmembrane</keyword>
<accession>A0A401USC5</accession>
<feature type="transmembrane region" description="Helical" evidence="1">
    <location>
        <begin position="9"/>
        <end position="28"/>
    </location>
</feature>
<keyword evidence="1" id="KW-1133">Transmembrane helix</keyword>
<evidence type="ECO:0000313" key="2">
    <source>
        <dbReference type="EMBL" id="GCD12368.1"/>
    </source>
</evidence>
<evidence type="ECO:0000313" key="3">
    <source>
        <dbReference type="Proteomes" id="UP000287872"/>
    </source>
</evidence>
<dbReference type="RefSeq" id="WP_125005012.1">
    <property type="nucleotide sequence ID" value="NZ_BHYK01000032.1"/>
</dbReference>
<reference evidence="2 3" key="1">
    <citation type="submission" date="2018-11" db="EMBL/GenBank/DDBJ databases">
        <title>Genome sequencing and assembly of Clostridium tagluense strain A121.</title>
        <authorList>
            <person name="Murakami T."/>
            <person name="Segawa T."/>
            <person name="Shcherbakova V.A."/>
            <person name="Mori H."/>
            <person name="Yoshimura Y."/>
        </authorList>
    </citation>
    <scope>NUCLEOTIDE SEQUENCE [LARGE SCALE GENOMIC DNA]</scope>
    <source>
        <strain evidence="2 3">A121</strain>
    </source>
</reference>
<name>A0A401USC5_9CLOT</name>
<gene>
    <name evidence="2" type="ORF">Ctaglu_39910</name>
</gene>
<keyword evidence="1" id="KW-0472">Membrane</keyword>
<protein>
    <submittedName>
        <fullName evidence="2">Uncharacterized protein</fullName>
    </submittedName>
</protein>
<keyword evidence="3" id="KW-1185">Reference proteome</keyword>
<proteinExistence type="predicted"/>
<dbReference type="OrthoDB" id="1935785at2"/>
<organism evidence="2 3">
    <name type="scientific">Clostridium tagluense</name>
    <dbReference type="NCBI Taxonomy" id="360422"/>
    <lineage>
        <taxon>Bacteria</taxon>
        <taxon>Bacillati</taxon>
        <taxon>Bacillota</taxon>
        <taxon>Clostridia</taxon>
        <taxon>Eubacteriales</taxon>
        <taxon>Clostridiaceae</taxon>
        <taxon>Clostridium</taxon>
    </lineage>
</organism>
<sequence>MKKLSKRTYILIAICITVIIYFIGIYNYRKPITIHKTFSNVIVLNTGTKNIVKAEINAKLYRGIYMGSIMDISLHFTNRIEGKIIIDAKEYSFDGFNRESNLINIIGTVYEDNQNSSPVFWFKMNDLNSIKLTCFVL</sequence>